<name>A0A7W8GD55_9DEIO</name>
<sequence length="112" mass="11986">YPVRVQAPGFRDYTTTITVRAGATTNLNVEFAQAVTPAPVVSNQFTLAIRSSVNGARVFVDGREAGTIRNGGLNVTVDRGGTEVVLIAPGYRTFVGTYNVTRNAQITINPTR</sequence>
<feature type="domain" description="PEGA" evidence="1">
    <location>
        <begin position="46"/>
        <end position="109"/>
    </location>
</feature>
<dbReference type="InterPro" id="IPR013229">
    <property type="entry name" value="PEGA"/>
</dbReference>
<evidence type="ECO:0000313" key="3">
    <source>
        <dbReference type="Proteomes" id="UP000525389"/>
    </source>
</evidence>
<dbReference type="Pfam" id="PF08308">
    <property type="entry name" value="PEGA"/>
    <property type="match status" value="2"/>
</dbReference>
<feature type="domain" description="PEGA" evidence="1">
    <location>
        <begin position="1"/>
        <end position="33"/>
    </location>
</feature>
<accession>A0A7W8GD55</accession>
<dbReference type="PANTHER" id="PTHR36194">
    <property type="entry name" value="S-LAYER-LIKE PROTEIN"/>
    <property type="match status" value="1"/>
</dbReference>
<organism evidence="2 3">
    <name type="scientific">Deinococcus budaensis</name>
    <dbReference type="NCBI Taxonomy" id="1665626"/>
    <lineage>
        <taxon>Bacteria</taxon>
        <taxon>Thermotogati</taxon>
        <taxon>Deinococcota</taxon>
        <taxon>Deinococci</taxon>
        <taxon>Deinococcales</taxon>
        <taxon>Deinococcaceae</taxon>
        <taxon>Deinococcus</taxon>
    </lineage>
</organism>
<dbReference type="EMBL" id="JACHFN010000001">
    <property type="protein sequence ID" value="MBB5233153.1"/>
    <property type="molecule type" value="Genomic_DNA"/>
</dbReference>
<gene>
    <name evidence="2" type="ORF">HNQ09_000570</name>
</gene>
<dbReference type="RefSeq" id="WP_184025071.1">
    <property type="nucleotide sequence ID" value="NZ_JACHFN010000001.1"/>
</dbReference>
<evidence type="ECO:0000313" key="2">
    <source>
        <dbReference type="EMBL" id="MBB5233153.1"/>
    </source>
</evidence>
<dbReference type="Proteomes" id="UP000525389">
    <property type="component" value="Unassembled WGS sequence"/>
</dbReference>
<dbReference type="PANTHER" id="PTHR36194:SF1">
    <property type="entry name" value="S-LAYER-LIKE PROTEIN"/>
    <property type="match status" value="1"/>
</dbReference>
<evidence type="ECO:0000259" key="1">
    <source>
        <dbReference type="Pfam" id="PF08308"/>
    </source>
</evidence>
<reference evidence="2 3" key="1">
    <citation type="submission" date="2020-08" db="EMBL/GenBank/DDBJ databases">
        <title>Genomic Encyclopedia of Type Strains, Phase IV (KMG-IV): sequencing the most valuable type-strain genomes for metagenomic binning, comparative biology and taxonomic classification.</title>
        <authorList>
            <person name="Goeker M."/>
        </authorList>
    </citation>
    <scope>NUCLEOTIDE SEQUENCE [LARGE SCALE GENOMIC DNA]</scope>
    <source>
        <strain evidence="2 3">DSM 101791</strain>
    </source>
</reference>
<keyword evidence="3" id="KW-1185">Reference proteome</keyword>
<protein>
    <recommendedName>
        <fullName evidence="1">PEGA domain-containing protein</fullName>
    </recommendedName>
</protein>
<dbReference type="AlphaFoldDB" id="A0A7W8GD55"/>
<proteinExistence type="predicted"/>
<feature type="non-terminal residue" evidence="2">
    <location>
        <position position="1"/>
    </location>
</feature>
<comment type="caution">
    <text evidence="2">The sequence shown here is derived from an EMBL/GenBank/DDBJ whole genome shotgun (WGS) entry which is preliminary data.</text>
</comment>